<dbReference type="Gene3D" id="1.20.1250.20">
    <property type="entry name" value="MFS general substrate transporter like domains"/>
    <property type="match status" value="1"/>
</dbReference>
<dbReference type="GO" id="GO:0022857">
    <property type="term" value="F:transmembrane transporter activity"/>
    <property type="evidence" value="ECO:0007669"/>
    <property type="project" value="InterPro"/>
</dbReference>
<comment type="caution">
    <text evidence="9">The sequence shown here is derived from an EMBL/GenBank/DDBJ whole genome shotgun (WGS) entry which is preliminary data.</text>
</comment>
<evidence type="ECO:0000313" key="9">
    <source>
        <dbReference type="EMBL" id="TDD43523.1"/>
    </source>
</evidence>
<evidence type="ECO:0000256" key="5">
    <source>
        <dbReference type="ARBA" id="ARBA00023136"/>
    </source>
</evidence>
<dbReference type="GO" id="GO:0005886">
    <property type="term" value="C:plasma membrane"/>
    <property type="evidence" value="ECO:0007669"/>
    <property type="project" value="UniProtKB-SubCell"/>
</dbReference>
<dbReference type="SUPFAM" id="SSF103473">
    <property type="entry name" value="MFS general substrate transporter"/>
    <property type="match status" value="1"/>
</dbReference>
<evidence type="ECO:0000256" key="6">
    <source>
        <dbReference type="SAM" id="MobiDB-lite"/>
    </source>
</evidence>
<evidence type="ECO:0000256" key="7">
    <source>
        <dbReference type="SAM" id="Phobius"/>
    </source>
</evidence>
<feature type="transmembrane region" description="Helical" evidence="7">
    <location>
        <begin position="20"/>
        <end position="44"/>
    </location>
</feature>
<organism evidence="9 10">
    <name type="scientific">Saccharopolyspora elongata</name>
    <dbReference type="NCBI Taxonomy" id="2530387"/>
    <lineage>
        <taxon>Bacteria</taxon>
        <taxon>Bacillati</taxon>
        <taxon>Actinomycetota</taxon>
        <taxon>Actinomycetes</taxon>
        <taxon>Pseudonocardiales</taxon>
        <taxon>Pseudonocardiaceae</taxon>
        <taxon>Saccharopolyspora</taxon>
    </lineage>
</organism>
<sequence length="133" mass="13085">MLGAGILPDVAADLSVSLLAAGLLVTAYALGMIVGGPVVTVVTARLARKPLIVGLIAVSLAGNLGSAVAPNYPVLLVARFVAGLVVATFFAVAIATAVSTAATRPDRAPGSSGWSSGARSGPRFRGPPRPVGA</sequence>
<evidence type="ECO:0000256" key="3">
    <source>
        <dbReference type="ARBA" id="ARBA00022692"/>
    </source>
</evidence>
<dbReference type="InterPro" id="IPR011701">
    <property type="entry name" value="MFS"/>
</dbReference>
<dbReference type="PANTHER" id="PTHR43124">
    <property type="entry name" value="PURINE EFFLUX PUMP PBUE"/>
    <property type="match status" value="1"/>
</dbReference>
<dbReference type="Pfam" id="PF07690">
    <property type="entry name" value="MFS_1"/>
    <property type="match status" value="1"/>
</dbReference>
<evidence type="ECO:0000259" key="8">
    <source>
        <dbReference type="PROSITE" id="PS50850"/>
    </source>
</evidence>
<dbReference type="OrthoDB" id="9814237at2"/>
<accession>A0A4R4YFM7</accession>
<evidence type="ECO:0000256" key="4">
    <source>
        <dbReference type="ARBA" id="ARBA00022989"/>
    </source>
</evidence>
<evidence type="ECO:0000256" key="2">
    <source>
        <dbReference type="ARBA" id="ARBA00022475"/>
    </source>
</evidence>
<dbReference type="InterPro" id="IPR050189">
    <property type="entry name" value="MFS_Efflux_Transporters"/>
</dbReference>
<reference evidence="9 10" key="1">
    <citation type="submission" date="2019-03" db="EMBL/GenBank/DDBJ databases">
        <title>Draft genome sequences of novel Actinobacteria.</title>
        <authorList>
            <person name="Sahin N."/>
            <person name="Ay H."/>
            <person name="Saygin H."/>
        </authorList>
    </citation>
    <scope>NUCLEOTIDE SEQUENCE [LARGE SCALE GENOMIC DNA]</scope>
    <source>
        <strain evidence="9 10">7K502</strain>
    </source>
</reference>
<keyword evidence="4 7" id="KW-1133">Transmembrane helix</keyword>
<feature type="transmembrane region" description="Helical" evidence="7">
    <location>
        <begin position="51"/>
        <end position="70"/>
    </location>
</feature>
<keyword evidence="2" id="KW-1003">Cell membrane</keyword>
<feature type="compositionally biased region" description="Low complexity" evidence="6">
    <location>
        <begin position="100"/>
        <end position="124"/>
    </location>
</feature>
<protein>
    <submittedName>
        <fullName evidence="9">MFS transporter</fullName>
    </submittedName>
</protein>
<keyword evidence="10" id="KW-1185">Reference proteome</keyword>
<dbReference type="InterPro" id="IPR036259">
    <property type="entry name" value="MFS_trans_sf"/>
</dbReference>
<dbReference type="Proteomes" id="UP000294947">
    <property type="component" value="Unassembled WGS sequence"/>
</dbReference>
<evidence type="ECO:0000313" key="10">
    <source>
        <dbReference type="Proteomes" id="UP000294947"/>
    </source>
</evidence>
<dbReference type="PROSITE" id="PS50850">
    <property type="entry name" value="MFS"/>
    <property type="match status" value="1"/>
</dbReference>
<keyword evidence="5 7" id="KW-0472">Membrane</keyword>
<dbReference type="PANTHER" id="PTHR43124:SF3">
    <property type="entry name" value="CHLORAMPHENICOL EFFLUX PUMP RV0191"/>
    <property type="match status" value="1"/>
</dbReference>
<comment type="subcellular location">
    <subcellularLocation>
        <location evidence="1">Cell membrane</location>
        <topology evidence="1">Multi-pass membrane protein</topology>
    </subcellularLocation>
</comment>
<keyword evidence="3 7" id="KW-0812">Transmembrane</keyword>
<proteinExistence type="predicted"/>
<dbReference type="EMBL" id="SMKW01000039">
    <property type="protein sequence ID" value="TDD43523.1"/>
    <property type="molecule type" value="Genomic_DNA"/>
</dbReference>
<dbReference type="AlphaFoldDB" id="A0A4R4YFM7"/>
<feature type="region of interest" description="Disordered" evidence="6">
    <location>
        <begin position="100"/>
        <end position="133"/>
    </location>
</feature>
<feature type="transmembrane region" description="Helical" evidence="7">
    <location>
        <begin position="76"/>
        <end position="98"/>
    </location>
</feature>
<dbReference type="InterPro" id="IPR020846">
    <property type="entry name" value="MFS_dom"/>
</dbReference>
<feature type="domain" description="Major facilitator superfamily (MFS) profile" evidence="8">
    <location>
        <begin position="1"/>
        <end position="133"/>
    </location>
</feature>
<name>A0A4R4YFM7_9PSEU</name>
<gene>
    <name evidence="9" type="ORF">E1288_26620</name>
</gene>
<evidence type="ECO:0000256" key="1">
    <source>
        <dbReference type="ARBA" id="ARBA00004651"/>
    </source>
</evidence>